<evidence type="ECO:0000313" key="11">
    <source>
        <dbReference type="EMBL" id="MFD1292871.1"/>
    </source>
</evidence>
<proteinExistence type="predicted"/>
<dbReference type="EC" id="2.7.13.3" evidence="2"/>
<dbReference type="InterPro" id="IPR003594">
    <property type="entry name" value="HATPase_dom"/>
</dbReference>
<keyword evidence="7" id="KW-0067">ATP-binding</keyword>
<comment type="caution">
    <text evidence="11">The sequence shown here is derived from an EMBL/GenBank/DDBJ whole genome shotgun (WGS) entry which is preliminary data.</text>
</comment>
<evidence type="ECO:0000313" key="12">
    <source>
        <dbReference type="Proteomes" id="UP001597241"/>
    </source>
</evidence>
<evidence type="ECO:0000256" key="6">
    <source>
        <dbReference type="ARBA" id="ARBA00022777"/>
    </source>
</evidence>
<dbReference type="Gene3D" id="3.30.565.10">
    <property type="entry name" value="Histidine kinase-like ATPase, C-terminal domain"/>
    <property type="match status" value="1"/>
</dbReference>
<keyword evidence="6 11" id="KW-0418">Kinase</keyword>
<comment type="catalytic activity">
    <reaction evidence="1">
        <text>ATP + protein L-histidine = ADP + protein N-phospho-L-histidine.</text>
        <dbReference type="EC" id="2.7.13.3"/>
    </reaction>
</comment>
<feature type="domain" description="Histidine kinase" evidence="10">
    <location>
        <begin position="67"/>
        <end position="258"/>
    </location>
</feature>
<evidence type="ECO:0000256" key="9">
    <source>
        <dbReference type="SAM" id="Phobius"/>
    </source>
</evidence>
<dbReference type="SMART" id="SM00387">
    <property type="entry name" value="HATPase_c"/>
    <property type="match status" value="1"/>
</dbReference>
<reference evidence="12" key="1">
    <citation type="journal article" date="2019" name="Int. J. Syst. Evol. Microbiol.">
        <title>The Global Catalogue of Microorganisms (GCM) 10K type strain sequencing project: providing services to taxonomists for standard genome sequencing and annotation.</title>
        <authorList>
            <consortium name="The Broad Institute Genomics Platform"/>
            <consortium name="The Broad Institute Genome Sequencing Center for Infectious Disease"/>
            <person name="Wu L."/>
            <person name="Ma J."/>
        </authorList>
    </citation>
    <scope>NUCLEOTIDE SEQUENCE [LARGE SCALE GENOMIC DNA]</scope>
    <source>
        <strain evidence="12">CCUG 62221</strain>
    </source>
</reference>
<dbReference type="Pfam" id="PF07730">
    <property type="entry name" value="HisKA_3"/>
    <property type="match status" value="1"/>
</dbReference>
<dbReference type="InterPro" id="IPR036890">
    <property type="entry name" value="HATPase_C_sf"/>
</dbReference>
<evidence type="ECO:0000259" key="10">
    <source>
        <dbReference type="PROSITE" id="PS50109"/>
    </source>
</evidence>
<feature type="transmembrane region" description="Helical" evidence="9">
    <location>
        <begin position="6"/>
        <end position="31"/>
    </location>
</feature>
<dbReference type="InterPro" id="IPR005467">
    <property type="entry name" value="His_kinase_dom"/>
</dbReference>
<dbReference type="Proteomes" id="UP001597241">
    <property type="component" value="Unassembled WGS sequence"/>
</dbReference>
<accession>A0ABW3WKL5</accession>
<evidence type="ECO:0000256" key="2">
    <source>
        <dbReference type="ARBA" id="ARBA00012438"/>
    </source>
</evidence>
<evidence type="ECO:0000256" key="5">
    <source>
        <dbReference type="ARBA" id="ARBA00022741"/>
    </source>
</evidence>
<dbReference type="PANTHER" id="PTHR24421">
    <property type="entry name" value="NITRATE/NITRITE SENSOR PROTEIN NARX-RELATED"/>
    <property type="match status" value="1"/>
</dbReference>
<keyword evidence="4" id="KW-0808">Transferase</keyword>
<sequence length="258" mass="29500">MDQTEIQLLVFVITIIVLILAITLIVFFFYFQQKKTAYLIKQRETQKRFQEEINKSRLEIQEQALQNISWEIHDNVGQLLSTAKMQLNMVQFGLPEEHQASIQEPSDIVGKSLQELRGLAKSLNPETIKNKGLITSITQEIERFNRLNFINASVEVVGEYYDLSNEKEIILFRILQEFCNNTLKYAKAKDLSISLNFNEDALLITAKDNGIGFDVTDTSKNTGIGLVNMRSRCELINAKIELESSKNNGTKLYISCPK</sequence>
<name>A0ABW3WKL5_9FLAO</name>
<keyword evidence="9" id="KW-0812">Transmembrane</keyword>
<keyword evidence="9" id="KW-0472">Membrane</keyword>
<organism evidence="11 12">
    <name type="scientific">Lutibacter holmesii</name>
    <dbReference type="NCBI Taxonomy" id="1137985"/>
    <lineage>
        <taxon>Bacteria</taxon>
        <taxon>Pseudomonadati</taxon>
        <taxon>Bacteroidota</taxon>
        <taxon>Flavobacteriia</taxon>
        <taxon>Flavobacteriales</taxon>
        <taxon>Flavobacteriaceae</taxon>
        <taxon>Lutibacter</taxon>
    </lineage>
</organism>
<keyword evidence="12" id="KW-1185">Reference proteome</keyword>
<keyword evidence="8" id="KW-0902">Two-component regulatory system</keyword>
<evidence type="ECO:0000256" key="8">
    <source>
        <dbReference type="ARBA" id="ARBA00023012"/>
    </source>
</evidence>
<keyword evidence="5" id="KW-0547">Nucleotide-binding</keyword>
<keyword evidence="3" id="KW-0597">Phosphoprotein</keyword>
<dbReference type="EMBL" id="JBHTMV010000003">
    <property type="protein sequence ID" value="MFD1292871.1"/>
    <property type="molecule type" value="Genomic_DNA"/>
</dbReference>
<dbReference type="Pfam" id="PF02518">
    <property type="entry name" value="HATPase_c"/>
    <property type="match status" value="1"/>
</dbReference>
<protein>
    <recommendedName>
        <fullName evidence="2">histidine kinase</fullName>
        <ecNumber evidence="2">2.7.13.3</ecNumber>
    </recommendedName>
</protein>
<evidence type="ECO:0000256" key="4">
    <source>
        <dbReference type="ARBA" id="ARBA00022679"/>
    </source>
</evidence>
<dbReference type="PANTHER" id="PTHR24421:SF10">
    <property type="entry name" value="NITRATE_NITRITE SENSOR PROTEIN NARQ"/>
    <property type="match status" value="1"/>
</dbReference>
<dbReference type="CDD" id="cd16917">
    <property type="entry name" value="HATPase_UhpB-NarQ-NarX-like"/>
    <property type="match status" value="1"/>
</dbReference>
<evidence type="ECO:0000256" key="1">
    <source>
        <dbReference type="ARBA" id="ARBA00000085"/>
    </source>
</evidence>
<dbReference type="RefSeq" id="WP_386807754.1">
    <property type="nucleotide sequence ID" value="NZ_JBHTMV010000003.1"/>
</dbReference>
<dbReference type="Gene3D" id="1.20.5.1930">
    <property type="match status" value="1"/>
</dbReference>
<dbReference type="PROSITE" id="PS50109">
    <property type="entry name" value="HIS_KIN"/>
    <property type="match status" value="1"/>
</dbReference>
<keyword evidence="9" id="KW-1133">Transmembrane helix</keyword>
<gene>
    <name evidence="11" type="ORF">ACFQ5N_03390</name>
</gene>
<dbReference type="InterPro" id="IPR050482">
    <property type="entry name" value="Sensor_HK_TwoCompSys"/>
</dbReference>
<evidence type="ECO:0000256" key="3">
    <source>
        <dbReference type="ARBA" id="ARBA00022553"/>
    </source>
</evidence>
<dbReference type="GO" id="GO:0016301">
    <property type="term" value="F:kinase activity"/>
    <property type="evidence" value="ECO:0007669"/>
    <property type="project" value="UniProtKB-KW"/>
</dbReference>
<dbReference type="InterPro" id="IPR011712">
    <property type="entry name" value="Sig_transdc_His_kin_sub3_dim/P"/>
</dbReference>
<evidence type="ECO:0000256" key="7">
    <source>
        <dbReference type="ARBA" id="ARBA00022840"/>
    </source>
</evidence>
<dbReference type="SUPFAM" id="SSF55874">
    <property type="entry name" value="ATPase domain of HSP90 chaperone/DNA topoisomerase II/histidine kinase"/>
    <property type="match status" value="1"/>
</dbReference>